<gene>
    <name evidence="1" type="ORF">SAMN04488541_101581</name>
</gene>
<dbReference type="STRING" id="1003.SAMN04488541_101581"/>
<dbReference type="PROSITE" id="PS51257">
    <property type="entry name" value="PROKAR_LIPOPROTEIN"/>
    <property type="match status" value="1"/>
</dbReference>
<dbReference type="AlphaFoldDB" id="A0A1I2FWC4"/>
<evidence type="ECO:0000313" key="1">
    <source>
        <dbReference type="EMBL" id="SFF09088.1"/>
    </source>
</evidence>
<proteinExistence type="predicted"/>
<dbReference type="EMBL" id="FONY01000015">
    <property type="protein sequence ID" value="SFF09088.1"/>
    <property type="molecule type" value="Genomic_DNA"/>
</dbReference>
<name>A0A1I2FWC4_9BACT</name>
<keyword evidence="2" id="KW-1185">Reference proteome</keyword>
<sequence>MCRVFWVIILLLIFSCKNRQEVLQENFEKTLRLMHNNNISQYKAYLVIPNAGCEGCISSAERFVIDNIKQENDLMVIFTKINSMKILKLKIKEVINSPNIIFDKDNLMYSNHVESIYPMIFYVKNSQISNMEYISPDNVNGLTNLKISLASQDSF</sequence>
<dbReference type="Proteomes" id="UP000199513">
    <property type="component" value="Unassembled WGS sequence"/>
</dbReference>
<organism evidence="1 2">
    <name type="scientific">Thermoflexibacter ruber</name>
    <dbReference type="NCBI Taxonomy" id="1003"/>
    <lineage>
        <taxon>Bacteria</taxon>
        <taxon>Pseudomonadati</taxon>
        <taxon>Bacteroidota</taxon>
        <taxon>Cytophagia</taxon>
        <taxon>Cytophagales</taxon>
        <taxon>Thermoflexibacteraceae</taxon>
        <taxon>Thermoflexibacter</taxon>
    </lineage>
</organism>
<reference evidence="1 2" key="1">
    <citation type="submission" date="2016-10" db="EMBL/GenBank/DDBJ databases">
        <authorList>
            <person name="de Groot N.N."/>
        </authorList>
    </citation>
    <scope>NUCLEOTIDE SEQUENCE [LARGE SCALE GENOMIC DNA]</scope>
    <source>
        <strain>GEY</strain>
        <strain evidence="2">DSM 9560</strain>
    </source>
</reference>
<evidence type="ECO:0000313" key="2">
    <source>
        <dbReference type="Proteomes" id="UP000199513"/>
    </source>
</evidence>
<accession>A0A1I2FWC4</accession>
<protein>
    <submittedName>
        <fullName evidence="1">Uncharacterized protein</fullName>
    </submittedName>
</protein>